<evidence type="ECO:0000259" key="1">
    <source>
        <dbReference type="SMART" id="SM00382"/>
    </source>
</evidence>
<dbReference type="Gene3D" id="3.40.50.300">
    <property type="entry name" value="P-loop containing nucleotide triphosphate hydrolases"/>
    <property type="match status" value="1"/>
</dbReference>
<proteinExistence type="predicted"/>
<dbReference type="InterPro" id="IPR049945">
    <property type="entry name" value="AAA_22"/>
</dbReference>
<dbReference type="InterPro" id="IPR027417">
    <property type="entry name" value="P-loop_NTPase"/>
</dbReference>
<evidence type="ECO:0000313" key="2">
    <source>
        <dbReference type="EMBL" id="MBI3126328.1"/>
    </source>
</evidence>
<evidence type="ECO:0000313" key="3">
    <source>
        <dbReference type="Proteomes" id="UP000782312"/>
    </source>
</evidence>
<protein>
    <submittedName>
        <fullName evidence="2">AAA family ATPase</fullName>
    </submittedName>
</protein>
<reference evidence="2" key="1">
    <citation type="submission" date="2020-07" db="EMBL/GenBank/DDBJ databases">
        <title>Huge and variable diversity of episymbiotic CPR bacteria and DPANN archaea in groundwater ecosystems.</title>
        <authorList>
            <person name="He C.Y."/>
            <person name="Keren R."/>
            <person name="Whittaker M."/>
            <person name="Farag I.F."/>
            <person name="Doudna J."/>
            <person name="Cate J.H.D."/>
            <person name="Banfield J.F."/>
        </authorList>
    </citation>
    <scope>NUCLEOTIDE SEQUENCE</scope>
    <source>
        <strain evidence="2">NC_groundwater_763_Ag_S-0.2um_68_21</strain>
    </source>
</reference>
<dbReference type="EMBL" id="JACPUR010000002">
    <property type="protein sequence ID" value="MBI3126328.1"/>
    <property type="molecule type" value="Genomic_DNA"/>
</dbReference>
<organism evidence="2 3">
    <name type="scientific">Tectimicrobiota bacterium</name>
    <dbReference type="NCBI Taxonomy" id="2528274"/>
    <lineage>
        <taxon>Bacteria</taxon>
        <taxon>Pseudomonadati</taxon>
        <taxon>Nitrospinota/Tectimicrobiota group</taxon>
        <taxon>Candidatus Tectimicrobiota</taxon>
    </lineage>
</organism>
<name>A0A932MM58_UNCTE</name>
<dbReference type="SMART" id="SM00382">
    <property type="entry name" value="AAA"/>
    <property type="match status" value="1"/>
</dbReference>
<feature type="domain" description="AAA+ ATPase" evidence="1">
    <location>
        <begin position="42"/>
        <end position="192"/>
    </location>
</feature>
<comment type="caution">
    <text evidence="2">The sequence shown here is derived from an EMBL/GenBank/DDBJ whole genome shotgun (WGS) entry which is preliminary data.</text>
</comment>
<dbReference type="Pfam" id="PF13401">
    <property type="entry name" value="AAA_22"/>
    <property type="match status" value="1"/>
</dbReference>
<dbReference type="InterPro" id="IPR003593">
    <property type="entry name" value="AAA+_ATPase"/>
</dbReference>
<gene>
    <name evidence="2" type="ORF">HYZ11_01825</name>
</gene>
<dbReference type="InterPro" id="IPR052026">
    <property type="entry name" value="ExeA_AAA_ATPase_DNA-bind"/>
</dbReference>
<dbReference type="AlphaFoldDB" id="A0A932MM58"/>
<dbReference type="GO" id="GO:0016887">
    <property type="term" value="F:ATP hydrolysis activity"/>
    <property type="evidence" value="ECO:0007669"/>
    <property type="project" value="InterPro"/>
</dbReference>
<dbReference type="PANTHER" id="PTHR35894:SF1">
    <property type="entry name" value="PHOSPHORIBULOKINASE _ URIDINE KINASE FAMILY"/>
    <property type="match status" value="1"/>
</dbReference>
<sequence>MYLDYWGLKVPPFENLPNPDFLYFSPKHEEAMTRLLYAAHGRKGAAMLSGDVGMGKTTLTRAFVRQLSEDKFDIGIVANPSLNPVDFLKEILYQLNVEENTDSKVELLRLLNNKTLSNAQEGKSTVVIVDEAQAIKDDETMEELRLLLNFQLNDRFLLTLILVGQPELRDRVEKIPQLSQRISIKYHLSPLDYAETVKFIFFRLKVAGLEKSIFSEQAIKMLYQVSSGVPRKIVNLCDLCLLVGFSYKVPLINSKLVEKVVRDGGGGV</sequence>
<accession>A0A932MM58</accession>
<dbReference type="PANTHER" id="PTHR35894">
    <property type="entry name" value="GENERAL SECRETION PATHWAY PROTEIN A-RELATED"/>
    <property type="match status" value="1"/>
</dbReference>
<dbReference type="SUPFAM" id="SSF52540">
    <property type="entry name" value="P-loop containing nucleoside triphosphate hydrolases"/>
    <property type="match status" value="1"/>
</dbReference>
<dbReference type="Proteomes" id="UP000782312">
    <property type="component" value="Unassembled WGS sequence"/>
</dbReference>